<evidence type="ECO:0000313" key="2">
    <source>
        <dbReference type="Proteomes" id="UP000277256"/>
    </source>
</evidence>
<sequence>MRLAIAEALPGAPAFADRPVPAPHPMRALRAVAARVEHEVSPHPIAGIRAWLYGDRAPSAVAFPAVDLASGERVEELMAAAAALWGGSAHANAALAWKTYCYWTLAPAVLGYVAARRVPVMDAANTVFAISDEAPMFSVRQVRPRFLALPHDPCAGHPDVEVVPNEGVLLDRLRATVFEGHLGPVLDAFLARVRVGRRTLLGSLASGLSYAVAAMAPVVPDPDEVLAKTLLDAFDVAHLVDVSTDEAGRLLYRRRTCCLALTIEGGRTCSTCCVQSDRC</sequence>
<accession>A0A426UXX0</accession>
<proteinExistence type="predicted"/>
<dbReference type="Proteomes" id="UP000277256">
    <property type="component" value="Unassembled WGS sequence"/>
</dbReference>
<evidence type="ECO:0008006" key="3">
    <source>
        <dbReference type="Google" id="ProtNLM"/>
    </source>
</evidence>
<dbReference type="EMBL" id="RSEB01000003">
    <property type="protein sequence ID" value="RRR99412.1"/>
    <property type="molecule type" value="Genomic_DNA"/>
</dbReference>
<evidence type="ECO:0000313" key="1">
    <source>
        <dbReference type="EMBL" id="RRR99412.1"/>
    </source>
</evidence>
<dbReference type="AlphaFoldDB" id="A0A426UXX0"/>
<gene>
    <name evidence="1" type="ORF">EIW28_11915</name>
</gene>
<name>A0A426UXX0_9ACTN</name>
<comment type="caution">
    <text evidence="1">The sequence shown here is derived from an EMBL/GenBank/DDBJ whole genome shotgun (WGS) entry which is preliminary data.</text>
</comment>
<dbReference type="RefSeq" id="WP_125247926.1">
    <property type="nucleotide sequence ID" value="NZ_RSEB01000003.1"/>
</dbReference>
<keyword evidence="2" id="KW-1185">Reference proteome</keyword>
<dbReference type="OrthoDB" id="5180616at2"/>
<protein>
    <recommendedName>
        <fullName evidence="3">Aerobactin siderophore biosynthesis IucA/IucC-like C-terminal domain-containing protein</fullName>
    </recommendedName>
</protein>
<reference evidence="1 2" key="1">
    <citation type="submission" date="2018-12" db="EMBL/GenBank/DDBJ databases">
        <title>Glycomyces sp. YIM 121974 draft genome.</title>
        <authorList>
            <person name="Li Q."/>
        </authorList>
    </citation>
    <scope>NUCLEOTIDE SEQUENCE [LARGE SCALE GENOMIC DNA]</scope>
    <source>
        <strain evidence="1 2">YIM 121974</strain>
    </source>
</reference>
<organism evidence="1 2">
    <name type="scientific">Glycomyces terrestris</name>
    <dbReference type="NCBI Taxonomy" id="2493553"/>
    <lineage>
        <taxon>Bacteria</taxon>
        <taxon>Bacillati</taxon>
        <taxon>Actinomycetota</taxon>
        <taxon>Actinomycetes</taxon>
        <taxon>Glycomycetales</taxon>
        <taxon>Glycomycetaceae</taxon>
        <taxon>Glycomyces</taxon>
    </lineage>
</organism>